<feature type="domain" description="HTH lysR-type" evidence="1">
    <location>
        <begin position="28"/>
        <end position="88"/>
    </location>
</feature>
<dbReference type="GO" id="GO:0003700">
    <property type="term" value="F:DNA-binding transcription factor activity"/>
    <property type="evidence" value="ECO:0007669"/>
    <property type="project" value="InterPro"/>
</dbReference>
<dbReference type="PANTHER" id="PTHR30432:SF1">
    <property type="entry name" value="DNA-BINDING TRANSCRIPTIONAL DUAL REGULATOR MODE"/>
    <property type="match status" value="1"/>
</dbReference>
<keyword evidence="3" id="KW-1185">Reference proteome</keyword>
<organism evidence="2 3">
    <name type="scientific">Jiella endophytica</name>
    <dbReference type="NCBI Taxonomy" id="2558362"/>
    <lineage>
        <taxon>Bacteria</taxon>
        <taxon>Pseudomonadati</taxon>
        <taxon>Pseudomonadota</taxon>
        <taxon>Alphaproteobacteria</taxon>
        <taxon>Hyphomicrobiales</taxon>
        <taxon>Aurantimonadaceae</taxon>
        <taxon>Jiella</taxon>
    </lineage>
</organism>
<comment type="caution">
    <text evidence="2">The sequence shown here is derived from an EMBL/GenBank/DDBJ whole genome shotgun (WGS) entry which is preliminary data.</text>
</comment>
<dbReference type="EMBL" id="SOZD01000003">
    <property type="protein sequence ID" value="TFF22997.1"/>
    <property type="molecule type" value="Genomic_DNA"/>
</dbReference>
<evidence type="ECO:0000313" key="2">
    <source>
        <dbReference type="EMBL" id="TFF22997.1"/>
    </source>
</evidence>
<dbReference type="SUPFAM" id="SSF46785">
    <property type="entry name" value="Winged helix' DNA-binding domain"/>
    <property type="match status" value="1"/>
</dbReference>
<gene>
    <name evidence="2" type="ORF">E3C22_11145</name>
</gene>
<dbReference type="InterPro" id="IPR000847">
    <property type="entry name" value="LysR_HTH_N"/>
</dbReference>
<protein>
    <submittedName>
        <fullName evidence="2">LysR family transcriptional regulator</fullName>
    </submittedName>
</protein>
<name>A0A4Y8RJN8_9HYPH</name>
<dbReference type="RefSeq" id="WP_134762097.1">
    <property type="nucleotide sequence ID" value="NZ_SOZD01000003.1"/>
</dbReference>
<dbReference type="Proteomes" id="UP000298179">
    <property type="component" value="Unassembled WGS sequence"/>
</dbReference>
<dbReference type="InterPro" id="IPR036390">
    <property type="entry name" value="WH_DNA-bd_sf"/>
</dbReference>
<dbReference type="PANTHER" id="PTHR30432">
    <property type="entry name" value="TRANSCRIPTIONAL REGULATOR MODE"/>
    <property type="match status" value="1"/>
</dbReference>
<dbReference type="Gene3D" id="1.10.10.10">
    <property type="entry name" value="Winged helix-like DNA-binding domain superfamily/Winged helix DNA-binding domain"/>
    <property type="match status" value="1"/>
</dbReference>
<reference evidence="2 3" key="1">
    <citation type="submission" date="2019-03" db="EMBL/GenBank/DDBJ databases">
        <title>Jiella endophytica sp. nov., a novel endophytic bacterium isolated from root of Ficus microcarpa Linn. f.</title>
        <authorList>
            <person name="Tuo L."/>
        </authorList>
    </citation>
    <scope>NUCLEOTIDE SEQUENCE [LARGE SCALE GENOMIC DNA]</scope>
    <source>
        <strain evidence="2 3">CBS5Q-3</strain>
    </source>
</reference>
<dbReference type="Pfam" id="PF00126">
    <property type="entry name" value="HTH_1"/>
    <property type="match status" value="1"/>
</dbReference>
<dbReference type="OrthoDB" id="9800709at2"/>
<sequence length="135" mass="14068">MTEPPARAVAHLRLRLSDRFSIGPGKARLLETIAETGSIAAAGRRLKMSYKRAWSLVEEMNAGFREPLVASARGGNAGGGASLTPAGETVLSSYRKVEAEAEAAVAGEITVLRALLAPETAAADDPPGQNLKRGT</sequence>
<evidence type="ECO:0000259" key="1">
    <source>
        <dbReference type="Pfam" id="PF00126"/>
    </source>
</evidence>
<dbReference type="AlphaFoldDB" id="A0A4Y8RJN8"/>
<dbReference type="InterPro" id="IPR051815">
    <property type="entry name" value="Molybdate_resp_trans_reg"/>
</dbReference>
<accession>A0A4Y8RJN8</accession>
<evidence type="ECO:0000313" key="3">
    <source>
        <dbReference type="Proteomes" id="UP000298179"/>
    </source>
</evidence>
<dbReference type="InterPro" id="IPR036388">
    <property type="entry name" value="WH-like_DNA-bd_sf"/>
</dbReference>
<proteinExistence type="predicted"/>